<keyword evidence="3" id="KW-1185">Reference proteome</keyword>
<protein>
    <submittedName>
        <fullName evidence="2">Uncharacterized protein</fullName>
    </submittedName>
</protein>
<dbReference type="AlphaFoldDB" id="A0A0D1ZHU8"/>
<dbReference type="STRING" id="91928.A0A0D1ZHU8"/>
<reference evidence="2 3" key="1">
    <citation type="submission" date="2015-01" db="EMBL/GenBank/DDBJ databases">
        <title>The Genome Sequence of Exophiala spinifera CBS89968.</title>
        <authorList>
            <consortium name="The Broad Institute Genomics Platform"/>
            <person name="Cuomo C."/>
            <person name="de Hoog S."/>
            <person name="Gorbushina A."/>
            <person name="Stielow B."/>
            <person name="Teixiera M."/>
            <person name="Abouelleil A."/>
            <person name="Chapman S.B."/>
            <person name="Priest M."/>
            <person name="Young S.K."/>
            <person name="Wortman J."/>
            <person name="Nusbaum C."/>
            <person name="Birren B."/>
        </authorList>
    </citation>
    <scope>NUCLEOTIDE SEQUENCE [LARGE SCALE GENOMIC DNA]</scope>
    <source>
        <strain evidence="2 3">CBS 89968</strain>
    </source>
</reference>
<dbReference type="VEuPathDB" id="FungiDB:PV08_09749"/>
<evidence type="ECO:0000313" key="3">
    <source>
        <dbReference type="Proteomes" id="UP000053328"/>
    </source>
</evidence>
<dbReference type="HOGENOM" id="CLU_132226_0_0_1"/>
<dbReference type="OrthoDB" id="5578329at2759"/>
<proteinExistence type="predicted"/>
<dbReference type="RefSeq" id="XP_016232688.1">
    <property type="nucleotide sequence ID" value="XM_016384065.1"/>
</dbReference>
<dbReference type="Proteomes" id="UP000053328">
    <property type="component" value="Unassembled WGS sequence"/>
</dbReference>
<dbReference type="Pfam" id="PF05032">
    <property type="entry name" value="Spo12"/>
    <property type="match status" value="1"/>
</dbReference>
<evidence type="ECO:0000313" key="2">
    <source>
        <dbReference type="EMBL" id="KIW12472.1"/>
    </source>
</evidence>
<dbReference type="GeneID" id="27336832"/>
<gene>
    <name evidence="2" type="ORF">PV08_09749</name>
</gene>
<feature type="compositionally biased region" description="Polar residues" evidence="1">
    <location>
        <begin position="17"/>
        <end position="35"/>
    </location>
</feature>
<dbReference type="InterPro" id="IPR007727">
    <property type="entry name" value="Spo12"/>
</dbReference>
<feature type="compositionally biased region" description="Polar residues" evidence="1">
    <location>
        <begin position="1"/>
        <end position="10"/>
    </location>
</feature>
<feature type="region of interest" description="Disordered" evidence="1">
    <location>
        <begin position="1"/>
        <end position="41"/>
    </location>
</feature>
<evidence type="ECO:0000256" key="1">
    <source>
        <dbReference type="SAM" id="MobiDB-lite"/>
    </source>
</evidence>
<accession>A0A0D1ZHU8</accession>
<sequence>MSPSKTSFSTGALVERSPNTCSPTKSQSPEKTMTKPSFDEKAMPRFNFAAQQYTAGHGQSQTYISPSDAIASPTTKKLSAIKGKRFAYVPSKACNPSAISDKLRQNAKPQTLFAKTLAKQSLQTRQTEQANIQA</sequence>
<dbReference type="EMBL" id="KN847498">
    <property type="protein sequence ID" value="KIW12472.1"/>
    <property type="molecule type" value="Genomic_DNA"/>
</dbReference>
<organism evidence="2 3">
    <name type="scientific">Exophiala spinifera</name>
    <dbReference type="NCBI Taxonomy" id="91928"/>
    <lineage>
        <taxon>Eukaryota</taxon>
        <taxon>Fungi</taxon>
        <taxon>Dikarya</taxon>
        <taxon>Ascomycota</taxon>
        <taxon>Pezizomycotina</taxon>
        <taxon>Eurotiomycetes</taxon>
        <taxon>Chaetothyriomycetidae</taxon>
        <taxon>Chaetothyriales</taxon>
        <taxon>Herpotrichiellaceae</taxon>
        <taxon>Exophiala</taxon>
    </lineage>
</organism>
<name>A0A0D1ZHU8_9EURO</name>